<feature type="signal peptide" evidence="1">
    <location>
        <begin position="1"/>
        <end position="25"/>
    </location>
</feature>
<dbReference type="EMBL" id="AVOT02006673">
    <property type="protein sequence ID" value="MBW0482164.1"/>
    <property type="molecule type" value="Genomic_DNA"/>
</dbReference>
<proteinExistence type="predicted"/>
<evidence type="ECO:0000313" key="2">
    <source>
        <dbReference type="EMBL" id="MBW0482164.1"/>
    </source>
</evidence>
<keyword evidence="1" id="KW-0732">Signal</keyword>
<dbReference type="Proteomes" id="UP000765509">
    <property type="component" value="Unassembled WGS sequence"/>
</dbReference>
<organism evidence="2 3">
    <name type="scientific">Austropuccinia psidii MF-1</name>
    <dbReference type="NCBI Taxonomy" id="1389203"/>
    <lineage>
        <taxon>Eukaryota</taxon>
        <taxon>Fungi</taxon>
        <taxon>Dikarya</taxon>
        <taxon>Basidiomycota</taxon>
        <taxon>Pucciniomycotina</taxon>
        <taxon>Pucciniomycetes</taxon>
        <taxon>Pucciniales</taxon>
        <taxon>Sphaerophragmiaceae</taxon>
        <taxon>Austropuccinia</taxon>
    </lineage>
</organism>
<keyword evidence="3" id="KW-1185">Reference proteome</keyword>
<feature type="chain" id="PRO_5040332887" evidence="1">
    <location>
        <begin position="26"/>
        <end position="169"/>
    </location>
</feature>
<evidence type="ECO:0000256" key="1">
    <source>
        <dbReference type="SAM" id="SignalP"/>
    </source>
</evidence>
<sequence>MAHVWWHAAVSLSWFLSLLFTQILALFQNPHTSHANRYACPGSRLCTLKSLRLYRFPTIQATPSSGAGSRQFQHFLTPVQAPNTSNTNTYPCTGSQQFKRFLMPVQAFDASHANPYACEGSQEFIQFLTPVEAFDASHANSCACTGSQKFRQFLTPGQPPNNLKNSGHH</sequence>
<protein>
    <submittedName>
        <fullName evidence="2">Uncharacterized protein</fullName>
    </submittedName>
</protein>
<accession>A0A9Q3CDS8</accession>
<reference evidence="2" key="1">
    <citation type="submission" date="2021-03" db="EMBL/GenBank/DDBJ databases">
        <title>Draft genome sequence of rust myrtle Austropuccinia psidii MF-1, a brazilian biotype.</title>
        <authorList>
            <person name="Quecine M.C."/>
            <person name="Pachon D.M.R."/>
            <person name="Bonatelli M.L."/>
            <person name="Correr F.H."/>
            <person name="Franceschini L.M."/>
            <person name="Leite T.F."/>
            <person name="Margarido G.R.A."/>
            <person name="Almeida C.A."/>
            <person name="Ferrarezi J.A."/>
            <person name="Labate C.A."/>
        </authorList>
    </citation>
    <scope>NUCLEOTIDE SEQUENCE</scope>
    <source>
        <strain evidence="2">MF-1</strain>
    </source>
</reference>
<comment type="caution">
    <text evidence="2">The sequence shown here is derived from an EMBL/GenBank/DDBJ whole genome shotgun (WGS) entry which is preliminary data.</text>
</comment>
<name>A0A9Q3CDS8_9BASI</name>
<gene>
    <name evidence="2" type="ORF">O181_021879</name>
</gene>
<dbReference type="AlphaFoldDB" id="A0A9Q3CDS8"/>
<evidence type="ECO:0000313" key="3">
    <source>
        <dbReference type="Proteomes" id="UP000765509"/>
    </source>
</evidence>